<feature type="transmembrane region" description="Helical" evidence="1">
    <location>
        <begin position="20"/>
        <end position="41"/>
    </location>
</feature>
<evidence type="ECO:0008006" key="4">
    <source>
        <dbReference type="Google" id="ProtNLM"/>
    </source>
</evidence>
<sequence length="306" mass="34435">MQENTPTNPLFVAYALWSQKWFIIGMSFVFALGTAVTTFFLPNLYESGGIYEHVREESGSLSSSSQLGQMASLAGLSFGTPSNTDPKSIDVVAIQSQDFLQQFIAQRDILVPLFAAEGYNPQTGELQLDNEVYNLEEQRWTREVSSPYTKIPSYLEAVERFKEFFTVDVDRITGLVTLQLVFYSPELSAKWLNDLVEDFNEFVRKKDIQRYTDNLLFLTDKANNAQNQNMQTVLYNLIEQEQKKQMLATVSKHYVLRAVETPFVPMKRSSPKRALLTASAGVAGLLLASLGVLLMFFVRGDSGVDG</sequence>
<organism evidence="2 3">
    <name type="scientific">Fluctibacter halophilus</name>
    <dbReference type="NCBI Taxonomy" id="226011"/>
    <lineage>
        <taxon>Bacteria</taxon>
        <taxon>Pseudomonadati</taxon>
        <taxon>Pseudomonadota</taxon>
        <taxon>Gammaproteobacteria</taxon>
        <taxon>Alteromonadales</taxon>
        <taxon>Alteromonadaceae</taxon>
        <taxon>Fluctibacter</taxon>
    </lineage>
</organism>
<dbReference type="PANTHER" id="PTHR32309:SF13">
    <property type="entry name" value="FERRIC ENTEROBACTIN TRANSPORT PROTEIN FEPE"/>
    <property type="match status" value="1"/>
</dbReference>
<dbReference type="Proteomes" id="UP001520878">
    <property type="component" value="Unassembled WGS sequence"/>
</dbReference>
<proteinExistence type="predicted"/>
<gene>
    <name evidence="2" type="ORF">LJ739_01035</name>
</gene>
<dbReference type="EMBL" id="JAJEWP010000001">
    <property type="protein sequence ID" value="MCC2614821.1"/>
    <property type="molecule type" value="Genomic_DNA"/>
</dbReference>
<dbReference type="PANTHER" id="PTHR32309">
    <property type="entry name" value="TYROSINE-PROTEIN KINASE"/>
    <property type="match status" value="1"/>
</dbReference>
<dbReference type="RefSeq" id="WP_229156737.1">
    <property type="nucleotide sequence ID" value="NZ_JAJEWP010000001.1"/>
</dbReference>
<protein>
    <recommendedName>
        <fullName evidence="4">Polysaccharide chain length determinant N-terminal domain-containing protein</fullName>
    </recommendedName>
</protein>
<keyword evidence="1" id="KW-0472">Membrane</keyword>
<evidence type="ECO:0000313" key="3">
    <source>
        <dbReference type="Proteomes" id="UP001520878"/>
    </source>
</evidence>
<comment type="caution">
    <text evidence="2">The sequence shown here is derived from an EMBL/GenBank/DDBJ whole genome shotgun (WGS) entry which is preliminary data.</text>
</comment>
<keyword evidence="1" id="KW-0812">Transmembrane</keyword>
<dbReference type="InterPro" id="IPR050445">
    <property type="entry name" value="Bact_polysacc_biosynth/exp"/>
</dbReference>
<evidence type="ECO:0000256" key="1">
    <source>
        <dbReference type="SAM" id="Phobius"/>
    </source>
</evidence>
<accession>A0ABS8G6I4</accession>
<reference evidence="2 3" key="1">
    <citation type="submission" date="2021-10" db="EMBL/GenBank/DDBJ databases">
        <title>Draft genome of Aestuariibacter halophilus JC2043.</title>
        <authorList>
            <person name="Emsley S.A."/>
            <person name="Pfannmuller K.M."/>
            <person name="Ushijima B."/>
            <person name="Saw J.H."/>
            <person name="Videau P."/>
        </authorList>
    </citation>
    <scope>NUCLEOTIDE SEQUENCE [LARGE SCALE GENOMIC DNA]</scope>
    <source>
        <strain evidence="2 3">JC2043</strain>
    </source>
</reference>
<name>A0ABS8G6I4_9ALTE</name>
<keyword evidence="3" id="KW-1185">Reference proteome</keyword>
<evidence type="ECO:0000313" key="2">
    <source>
        <dbReference type="EMBL" id="MCC2614821.1"/>
    </source>
</evidence>
<keyword evidence="1" id="KW-1133">Transmembrane helix</keyword>
<feature type="transmembrane region" description="Helical" evidence="1">
    <location>
        <begin position="275"/>
        <end position="298"/>
    </location>
</feature>